<name>A0A2I0R2H4_9FLAO</name>
<keyword evidence="2" id="KW-1185">Reference proteome</keyword>
<organism evidence="1 2">
    <name type="scientific">Brumimicrobium salinarum</name>
    <dbReference type="NCBI Taxonomy" id="2058658"/>
    <lineage>
        <taxon>Bacteria</taxon>
        <taxon>Pseudomonadati</taxon>
        <taxon>Bacteroidota</taxon>
        <taxon>Flavobacteriia</taxon>
        <taxon>Flavobacteriales</taxon>
        <taxon>Crocinitomicaceae</taxon>
        <taxon>Brumimicrobium</taxon>
    </lineage>
</organism>
<dbReference type="AlphaFoldDB" id="A0A2I0R2H4"/>
<evidence type="ECO:0000313" key="2">
    <source>
        <dbReference type="Proteomes" id="UP000236654"/>
    </source>
</evidence>
<protein>
    <submittedName>
        <fullName evidence="1">Zinc/iron-chelating domain-containing protein</fullName>
    </submittedName>
</protein>
<reference evidence="1 2" key="1">
    <citation type="submission" date="2017-12" db="EMBL/GenBank/DDBJ databases">
        <title>The draft genome sequence of Brumimicrobium saltpan LHR20.</title>
        <authorList>
            <person name="Do Z.-J."/>
            <person name="Luo H.-R."/>
        </authorList>
    </citation>
    <scope>NUCLEOTIDE SEQUENCE [LARGE SCALE GENOMIC DNA]</scope>
    <source>
        <strain evidence="1 2">LHR20</strain>
    </source>
</reference>
<dbReference type="PANTHER" id="PTHR35866:SF1">
    <property type="entry name" value="YKGJ FAMILY CYSTEINE CLUSTER PROTEIN"/>
    <property type="match status" value="1"/>
</dbReference>
<sequence>MKYQADLETAKSNKAGNKKLVKKLKRIPERKLDDLFHEKHDEVFEEIDCLECANCCKTTSPIFRDIDIKRLSKRLRLKPAEFIDQYLRIDDDQDYVLQSSPCAFLMDDNKCSVYEDRPKACREYPHTDRKRMYQILPLTQRNTLVCPAVSRIFEELKVEMI</sequence>
<dbReference type="EMBL" id="PJNI01000008">
    <property type="protein sequence ID" value="PKR80784.1"/>
    <property type="molecule type" value="Genomic_DNA"/>
</dbReference>
<comment type="caution">
    <text evidence="1">The sequence shown here is derived from an EMBL/GenBank/DDBJ whole genome shotgun (WGS) entry which is preliminary data.</text>
</comment>
<proteinExistence type="predicted"/>
<dbReference type="InterPro" id="IPR005358">
    <property type="entry name" value="Puta_zinc/iron-chelating_dom"/>
</dbReference>
<dbReference type="PANTHER" id="PTHR35866">
    <property type="entry name" value="PUTATIVE-RELATED"/>
    <property type="match status" value="1"/>
</dbReference>
<gene>
    <name evidence="1" type="ORF">CW751_08420</name>
</gene>
<dbReference type="RefSeq" id="WP_101334566.1">
    <property type="nucleotide sequence ID" value="NZ_PJNI01000008.1"/>
</dbReference>
<dbReference type="Pfam" id="PF03692">
    <property type="entry name" value="CxxCxxCC"/>
    <property type="match status" value="1"/>
</dbReference>
<dbReference type="OrthoDB" id="665764at2"/>
<evidence type="ECO:0000313" key="1">
    <source>
        <dbReference type="EMBL" id="PKR80784.1"/>
    </source>
</evidence>
<accession>A0A2I0R2H4</accession>
<dbReference type="Proteomes" id="UP000236654">
    <property type="component" value="Unassembled WGS sequence"/>
</dbReference>